<name>A0AA39LJ17_9BILA</name>
<proteinExistence type="predicted"/>
<dbReference type="Proteomes" id="UP001175271">
    <property type="component" value="Unassembled WGS sequence"/>
</dbReference>
<keyword evidence="2" id="KW-1185">Reference proteome</keyword>
<evidence type="ECO:0000313" key="1">
    <source>
        <dbReference type="EMBL" id="KAK0399122.1"/>
    </source>
</evidence>
<reference evidence="1" key="1">
    <citation type="submission" date="2023-06" db="EMBL/GenBank/DDBJ databases">
        <title>Genomic analysis of the entomopathogenic nematode Steinernema hermaphroditum.</title>
        <authorList>
            <person name="Schwarz E.M."/>
            <person name="Heppert J.K."/>
            <person name="Baniya A."/>
            <person name="Schwartz H.T."/>
            <person name="Tan C.-H."/>
            <person name="Antoshechkin I."/>
            <person name="Sternberg P.W."/>
            <person name="Goodrich-Blair H."/>
            <person name="Dillman A.R."/>
        </authorList>
    </citation>
    <scope>NUCLEOTIDE SEQUENCE</scope>
    <source>
        <strain evidence="1">PS9179</strain>
        <tissue evidence="1">Whole animal</tissue>
    </source>
</reference>
<protein>
    <submittedName>
        <fullName evidence="1">Uncharacterized protein</fullName>
    </submittedName>
</protein>
<sequence>MISVAVDNKDRLTVIWPVVERHLQWLMKDFGQNPLIVERVVVGLLRLTGRVLYHLNDKDEDGIADNALQSLSMLLSLKPPSWFMFSRRIAYGLHDLLQAKAANVHQSKHWPLIFALMDAAGAAACASAQVDAFSSVPQSRLVQSRASGSNSVC</sequence>
<gene>
    <name evidence="1" type="ORF">QR680_002906</name>
</gene>
<organism evidence="1 2">
    <name type="scientific">Steinernema hermaphroditum</name>
    <dbReference type="NCBI Taxonomy" id="289476"/>
    <lineage>
        <taxon>Eukaryota</taxon>
        <taxon>Metazoa</taxon>
        <taxon>Ecdysozoa</taxon>
        <taxon>Nematoda</taxon>
        <taxon>Chromadorea</taxon>
        <taxon>Rhabditida</taxon>
        <taxon>Tylenchina</taxon>
        <taxon>Panagrolaimomorpha</taxon>
        <taxon>Strongyloidoidea</taxon>
        <taxon>Steinernematidae</taxon>
        <taxon>Steinernema</taxon>
    </lineage>
</organism>
<evidence type="ECO:0000313" key="2">
    <source>
        <dbReference type="Proteomes" id="UP001175271"/>
    </source>
</evidence>
<comment type="caution">
    <text evidence="1">The sequence shown here is derived from an EMBL/GenBank/DDBJ whole genome shotgun (WGS) entry which is preliminary data.</text>
</comment>
<accession>A0AA39LJ17</accession>
<dbReference type="EMBL" id="JAUCMV010000005">
    <property type="protein sequence ID" value="KAK0399122.1"/>
    <property type="molecule type" value="Genomic_DNA"/>
</dbReference>
<dbReference type="AlphaFoldDB" id="A0AA39LJ17"/>